<accession>A0A2I0A3T0</accession>
<evidence type="ECO:0000313" key="2">
    <source>
        <dbReference type="Proteomes" id="UP000236161"/>
    </source>
</evidence>
<reference evidence="1 2" key="1">
    <citation type="journal article" date="2017" name="Nature">
        <title>The Apostasia genome and the evolution of orchids.</title>
        <authorList>
            <person name="Zhang G.Q."/>
            <person name="Liu K.W."/>
            <person name="Li Z."/>
            <person name="Lohaus R."/>
            <person name="Hsiao Y.Y."/>
            <person name="Niu S.C."/>
            <person name="Wang J.Y."/>
            <person name="Lin Y.C."/>
            <person name="Xu Q."/>
            <person name="Chen L.J."/>
            <person name="Yoshida K."/>
            <person name="Fujiwara S."/>
            <person name="Wang Z.W."/>
            <person name="Zhang Y.Q."/>
            <person name="Mitsuda N."/>
            <person name="Wang M."/>
            <person name="Liu G.H."/>
            <person name="Pecoraro L."/>
            <person name="Huang H.X."/>
            <person name="Xiao X.J."/>
            <person name="Lin M."/>
            <person name="Wu X.Y."/>
            <person name="Wu W.L."/>
            <person name="Chen Y.Y."/>
            <person name="Chang S.B."/>
            <person name="Sakamoto S."/>
            <person name="Ohme-Takagi M."/>
            <person name="Yagi M."/>
            <person name="Zeng S.J."/>
            <person name="Shen C.Y."/>
            <person name="Yeh C.M."/>
            <person name="Luo Y.B."/>
            <person name="Tsai W.C."/>
            <person name="Van de Peer Y."/>
            <person name="Liu Z.J."/>
        </authorList>
    </citation>
    <scope>NUCLEOTIDE SEQUENCE [LARGE SCALE GENOMIC DNA]</scope>
    <source>
        <strain evidence="2">cv. Shenzhen</strain>
        <tissue evidence="1">Stem</tissue>
    </source>
</reference>
<protein>
    <submittedName>
        <fullName evidence="1">Uncharacterized protein</fullName>
    </submittedName>
</protein>
<name>A0A2I0A3T0_9ASPA</name>
<dbReference type="Proteomes" id="UP000236161">
    <property type="component" value="Unassembled WGS sequence"/>
</dbReference>
<keyword evidence="2" id="KW-1185">Reference proteome</keyword>
<dbReference type="EMBL" id="KZ452027">
    <property type="protein sequence ID" value="PKA50205.1"/>
    <property type="molecule type" value="Genomic_DNA"/>
</dbReference>
<sequence>MRKHPAAQGREHSERWRYAARTCCYDVFFVENRYWFPLYFHALFSSYQFLPFAQPSFQYFPPNGGTWPCS</sequence>
<evidence type="ECO:0000313" key="1">
    <source>
        <dbReference type="EMBL" id="PKA50205.1"/>
    </source>
</evidence>
<dbReference type="AlphaFoldDB" id="A0A2I0A3T0"/>
<proteinExistence type="predicted"/>
<organism evidence="1 2">
    <name type="scientific">Apostasia shenzhenica</name>
    <dbReference type="NCBI Taxonomy" id="1088818"/>
    <lineage>
        <taxon>Eukaryota</taxon>
        <taxon>Viridiplantae</taxon>
        <taxon>Streptophyta</taxon>
        <taxon>Embryophyta</taxon>
        <taxon>Tracheophyta</taxon>
        <taxon>Spermatophyta</taxon>
        <taxon>Magnoliopsida</taxon>
        <taxon>Liliopsida</taxon>
        <taxon>Asparagales</taxon>
        <taxon>Orchidaceae</taxon>
        <taxon>Apostasioideae</taxon>
        <taxon>Apostasia</taxon>
    </lineage>
</organism>
<gene>
    <name evidence="1" type="ORF">AXF42_Ash017797</name>
</gene>